<evidence type="ECO:0000313" key="2">
    <source>
        <dbReference type="Proteomes" id="UP001218218"/>
    </source>
</evidence>
<protein>
    <recommendedName>
        <fullName evidence="3">F-box domain-containing protein</fullName>
    </recommendedName>
</protein>
<dbReference type="EMBL" id="JARIHO010000008">
    <property type="protein sequence ID" value="KAJ7356433.1"/>
    <property type="molecule type" value="Genomic_DNA"/>
</dbReference>
<reference evidence="1" key="1">
    <citation type="submission" date="2023-03" db="EMBL/GenBank/DDBJ databases">
        <title>Massive genome expansion in bonnet fungi (Mycena s.s.) driven by repeated elements and novel gene families across ecological guilds.</title>
        <authorList>
            <consortium name="Lawrence Berkeley National Laboratory"/>
            <person name="Harder C.B."/>
            <person name="Miyauchi S."/>
            <person name="Viragh M."/>
            <person name="Kuo A."/>
            <person name="Thoen E."/>
            <person name="Andreopoulos B."/>
            <person name="Lu D."/>
            <person name="Skrede I."/>
            <person name="Drula E."/>
            <person name="Henrissat B."/>
            <person name="Morin E."/>
            <person name="Kohler A."/>
            <person name="Barry K."/>
            <person name="LaButti K."/>
            <person name="Morin E."/>
            <person name="Salamov A."/>
            <person name="Lipzen A."/>
            <person name="Mereny Z."/>
            <person name="Hegedus B."/>
            <person name="Baldrian P."/>
            <person name="Stursova M."/>
            <person name="Weitz H."/>
            <person name="Taylor A."/>
            <person name="Grigoriev I.V."/>
            <person name="Nagy L.G."/>
            <person name="Martin F."/>
            <person name="Kauserud H."/>
        </authorList>
    </citation>
    <scope>NUCLEOTIDE SEQUENCE</scope>
    <source>
        <strain evidence="1">CBHHK002</strain>
    </source>
</reference>
<sequence length="373" mass="42210">MLSSLATDRAQLADLDAQISDLRFEHSLPALRSQKQLVQERLYSYKYPVLTLPNEIIAEIFIHFLPIYPLCPPLTGPYSPTLLTQICREWQEIAVATPGLWRSLSFDTESLVPLTQQRHICHNWLTRSRSCPLSIEFGDSDMPLALAAGIAHRVRWEYLKLTLSRSYLPVIDGPMPLLRHLDLTLDDGLDVTTKFPEAPLFRSLTLYYFAASSKVVLPWAQLTSVTLHSIYRHEYVAALRQASRLVHCELNISFDEEDSSTEAPLEHGIDLLHLESLALSPTPLSLPWLGWLQDFITPALRSLRVAEKSLMPEPVDTLSSFISKSGCKLQKLRVTGTRTVSKGSYRKAFPSIQLSFDSNEEIDSHSDWEISPE</sequence>
<keyword evidence="2" id="KW-1185">Reference proteome</keyword>
<dbReference type="Proteomes" id="UP001218218">
    <property type="component" value="Unassembled WGS sequence"/>
</dbReference>
<evidence type="ECO:0000313" key="1">
    <source>
        <dbReference type="EMBL" id="KAJ7356433.1"/>
    </source>
</evidence>
<organism evidence="1 2">
    <name type="scientific">Mycena albidolilacea</name>
    <dbReference type="NCBI Taxonomy" id="1033008"/>
    <lineage>
        <taxon>Eukaryota</taxon>
        <taxon>Fungi</taxon>
        <taxon>Dikarya</taxon>
        <taxon>Basidiomycota</taxon>
        <taxon>Agaricomycotina</taxon>
        <taxon>Agaricomycetes</taxon>
        <taxon>Agaricomycetidae</taxon>
        <taxon>Agaricales</taxon>
        <taxon>Marasmiineae</taxon>
        <taxon>Mycenaceae</taxon>
        <taxon>Mycena</taxon>
    </lineage>
</organism>
<proteinExistence type="predicted"/>
<gene>
    <name evidence="1" type="ORF">DFH08DRAFT_849021</name>
</gene>
<evidence type="ECO:0008006" key="3">
    <source>
        <dbReference type="Google" id="ProtNLM"/>
    </source>
</evidence>
<name>A0AAD7EZH4_9AGAR</name>
<accession>A0AAD7EZH4</accession>
<dbReference type="AlphaFoldDB" id="A0AAD7EZH4"/>
<comment type="caution">
    <text evidence="1">The sequence shown here is derived from an EMBL/GenBank/DDBJ whole genome shotgun (WGS) entry which is preliminary data.</text>
</comment>